<gene>
    <name evidence="3" type="ORF">LCGC14_0236590</name>
</gene>
<protein>
    <submittedName>
        <fullName evidence="3">Uncharacterized protein</fullName>
    </submittedName>
</protein>
<reference evidence="3" key="1">
    <citation type="journal article" date="2015" name="Nature">
        <title>Complex archaea that bridge the gap between prokaryotes and eukaryotes.</title>
        <authorList>
            <person name="Spang A."/>
            <person name="Saw J.H."/>
            <person name="Jorgensen S.L."/>
            <person name="Zaremba-Niedzwiedzka K."/>
            <person name="Martijn J."/>
            <person name="Lind A.E."/>
            <person name="van Eijk R."/>
            <person name="Schleper C."/>
            <person name="Guy L."/>
            <person name="Ettema T.J."/>
        </authorList>
    </citation>
    <scope>NUCLEOTIDE SEQUENCE</scope>
</reference>
<evidence type="ECO:0000259" key="1">
    <source>
        <dbReference type="Pfam" id="PF13362"/>
    </source>
</evidence>
<dbReference type="AlphaFoldDB" id="A0A0F9UPV5"/>
<organism evidence="3">
    <name type="scientific">marine sediment metagenome</name>
    <dbReference type="NCBI Taxonomy" id="412755"/>
    <lineage>
        <taxon>unclassified sequences</taxon>
        <taxon>metagenomes</taxon>
        <taxon>ecological metagenomes</taxon>
    </lineage>
</organism>
<name>A0A0F9UPV5_9ZZZZ</name>
<feature type="domain" description="Toprim" evidence="1">
    <location>
        <begin position="274"/>
        <end position="382"/>
    </location>
</feature>
<proteinExistence type="predicted"/>
<dbReference type="InterPro" id="IPR006171">
    <property type="entry name" value="TOPRIM_dom"/>
</dbReference>
<sequence length="412" mass="45686">MKNESKLKQESKQRKELFDNVDGLVRQKGGWLQVISLMTNAYDDALAKLGKGVDCPFPQRHGKGQGKGDFRFTDNAHYQGRAICTCMQDRGMGPVELLTEVGVGHDWTSTMIEIQKALDPAGCGTFVDHRKKVQIGNPKPELDEKELAKRKKTLTLMARDLVDLNAWSAHPARKYFAKRGIPYNFRMHDVKFHPGLKYWAADDGGKAVCLGVFPAIVSAMRGEDGKIVSFHRIFITSDGDKAPVPKPKKICSPLSDLKGVSINVVEGTSSRVLNVTEGVEKGWAIHLATGGDVKCGYSCSSLPGMNVDHEKYDKVIIWSDRDPDREVTPGSNKRKMGDGQYFALKLAHRLQQEGVDVDFMIYGEEPVGVKGPDWEDIIVEKGVLSLKGAERRLKFLKELALNGGVYKQLKTA</sequence>
<comment type="caution">
    <text evidence="3">The sequence shown here is derived from an EMBL/GenBank/DDBJ whole genome shotgun (WGS) entry which is preliminary data.</text>
</comment>
<dbReference type="EMBL" id="LAZR01000117">
    <property type="protein sequence ID" value="KKN89527.1"/>
    <property type="molecule type" value="Genomic_DNA"/>
</dbReference>
<accession>A0A0F9UPV5</accession>
<dbReference type="InterPro" id="IPR055570">
    <property type="entry name" value="DUF7146"/>
</dbReference>
<feature type="domain" description="DUF7146" evidence="2">
    <location>
        <begin position="168"/>
        <end position="255"/>
    </location>
</feature>
<evidence type="ECO:0000259" key="2">
    <source>
        <dbReference type="Pfam" id="PF23639"/>
    </source>
</evidence>
<evidence type="ECO:0000313" key="3">
    <source>
        <dbReference type="EMBL" id="KKN89527.1"/>
    </source>
</evidence>
<dbReference type="Pfam" id="PF13362">
    <property type="entry name" value="Toprim_3"/>
    <property type="match status" value="1"/>
</dbReference>
<dbReference type="Pfam" id="PF23639">
    <property type="entry name" value="DUF7146"/>
    <property type="match status" value="1"/>
</dbReference>